<dbReference type="STRING" id="7240.B4QWH6"/>
<keyword evidence="6" id="KW-0539">Nucleus</keyword>
<organism evidence="10 11">
    <name type="scientific">Drosophila simulans</name>
    <name type="common">Fruit fly</name>
    <dbReference type="NCBI Taxonomy" id="7240"/>
    <lineage>
        <taxon>Eukaryota</taxon>
        <taxon>Metazoa</taxon>
        <taxon>Ecdysozoa</taxon>
        <taxon>Arthropoda</taxon>
        <taxon>Hexapoda</taxon>
        <taxon>Insecta</taxon>
        <taxon>Pterygota</taxon>
        <taxon>Neoptera</taxon>
        <taxon>Endopterygota</taxon>
        <taxon>Diptera</taxon>
        <taxon>Brachycera</taxon>
        <taxon>Muscomorpha</taxon>
        <taxon>Ephydroidea</taxon>
        <taxon>Drosophilidae</taxon>
        <taxon>Drosophila</taxon>
        <taxon>Sophophora</taxon>
    </lineage>
</organism>
<dbReference type="Pfam" id="PF09666">
    <property type="entry name" value="Sororin_middle"/>
    <property type="match status" value="2"/>
</dbReference>
<feature type="compositionally biased region" description="Acidic residues" evidence="8">
    <location>
        <begin position="819"/>
        <end position="828"/>
    </location>
</feature>
<dbReference type="GO" id="GO:0060438">
    <property type="term" value="P:trachea development"/>
    <property type="evidence" value="ECO:0007669"/>
    <property type="project" value="EnsemblMetazoa"/>
</dbReference>
<feature type="region of interest" description="Disordered" evidence="8">
    <location>
        <begin position="1"/>
        <end position="47"/>
    </location>
</feature>
<evidence type="ECO:0000256" key="7">
    <source>
        <dbReference type="ARBA" id="ARBA00023306"/>
    </source>
</evidence>
<dbReference type="HOGENOM" id="CLU_021996_0_0_1"/>
<evidence type="ECO:0000313" key="10">
    <source>
        <dbReference type="EMBL" id="EDX13580.1"/>
    </source>
</evidence>
<dbReference type="GO" id="GO:0007064">
    <property type="term" value="P:mitotic sister chromatid cohesion"/>
    <property type="evidence" value="ECO:0007669"/>
    <property type="project" value="EnsemblMetazoa"/>
</dbReference>
<evidence type="ECO:0000256" key="2">
    <source>
        <dbReference type="ARBA" id="ARBA00004286"/>
    </source>
</evidence>
<dbReference type="GO" id="GO:0005634">
    <property type="term" value="C:nucleus"/>
    <property type="evidence" value="ECO:0007669"/>
    <property type="project" value="UniProtKB-SubCell"/>
</dbReference>
<keyword evidence="4" id="KW-0132">Cell division</keyword>
<evidence type="ECO:0000256" key="6">
    <source>
        <dbReference type="ARBA" id="ARBA00023242"/>
    </source>
</evidence>
<keyword evidence="7" id="KW-0131">Cell cycle</keyword>
<feature type="region of interest" description="Disordered" evidence="8">
    <location>
        <begin position="761"/>
        <end position="852"/>
    </location>
</feature>
<keyword evidence="5" id="KW-0498">Mitosis</keyword>
<comment type="subcellular location">
    <subcellularLocation>
        <location evidence="2">Chromosome</location>
    </subcellularLocation>
    <subcellularLocation>
        <location evidence="1">Nucleus</location>
    </subcellularLocation>
</comment>
<proteinExistence type="predicted"/>
<dbReference type="EMBL" id="CM000364">
    <property type="protein sequence ID" value="EDX13580.1"/>
    <property type="molecule type" value="Genomic_DNA"/>
</dbReference>
<dbReference type="GO" id="GO:0007428">
    <property type="term" value="P:primary branching, open tracheal system"/>
    <property type="evidence" value="ECO:0007669"/>
    <property type="project" value="EnsemblMetazoa"/>
</dbReference>
<dbReference type="AlphaFoldDB" id="B4QWH6"/>
<dbReference type="GO" id="GO:0051301">
    <property type="term" value="P:cell division"/>
    <property type="evidence" value="ECO:0007669"/>
    <property type="project" value="UniProtKB-KW"/>
</dbReference>
<name>B4QWH6_DROSI</name>
<feature type="compositionally biased region" description="Basic residues" evidence="8">
    <location>
        <begin position="19"/>
        <end position="28"/>
    </location>
</feature>
<dbReference type="OMA" id="NSTMYVP"/>
<dbReference type="OrthoDB" id="8028148at2759"/>
<feature type="compositionally biased region" description="Basic and acidic residues" evidence="8">
    <location>
        <begin position="829"/>
        <end position="838"/>
    </location>
</feature>
<keyword evidence="3" id="KW-0158">Chromosome</keyword>
<feature type="compositionally biased region" description="Polar residues" evidence="8">
    <location>
        <begin position="170"/>
        <end position="180"/>
    </location>
</feature>
<evidence type="ECO:0000256" key="8">
    <source>
        <dbReference type="SAM" id="MobiDB-lite"/>
    </source>
</evidence>
<evidence type="ECO:0000313" key="11">
    <source>
        <dbReference type="Proteomes" id="UP000000304"/>
    </source>
</evidence>
<feature type="domain" description="Sororin-like middle region" evidence="9">
    <location>
        <begin position="671"/>
        <end position="734"/>
    </location>
</feature>
<dbReference type="GO" id="GO:0000792">
    <property type="term" value="C:heterochromatin"/>
    <property type="evidence" value="ECO:0007669"/>
    <property type="project" value="EnsemblMetazoa"/>
</dbReference>
<keyword evidence="11" id="KW-1185">Reference proteome</keyword>
<feature type="domain" description="Sororin-like middle region" evidence="9">
    <location>
        <begin position="513"/>
        <end position="658"/>
    </location>
</feature>
<evidence type="ECO:0000259" key="9">
    <source>
        <dbReference type="Pfam" id="PF09666"/>
    </source>
</evidence>
<feature type="region of interest" description="Disordered" evidence="8">
    <location>
        <begin position="492"/>
        <end position="537"/>
    </location>
</feature>
<evidence type="ECO:0000256" key="5">
    <source>
        <dbReference type="ARBA" id="ARBA00022776"/>
    </source>
</evidence>
<sequence>MVRTRPVPCVPSPDVNTATKRKPGRPKKLSIGADLTTTIRKPGRPKKLSIGADLTTTICKPGRPKKLSIGADLTTTIRKPGRPKKLSIEADLATTIRKPGRPKKLSITPQSLTAPNVPECRIRKCVVKIRRIKVKNAVASEDSRNDAPDVDANTFEPARNSTMYVPLKVQKSTQPQTTKENVAGPETSPCQQRIRSTSLSGTAAETSPKKPPRFFHRDQPLTRTRSSVTRNVFDFLSQSQIEDDSNREDPAADIIQRLVKDGKACVMVRSRKIGKTRAKRTAKKIRPVGNRRKVSTKDSEPEPVTVVPKSIEPRIQKPPRSLSTIFEPEEDFSNDSEHGYVQPIDVPVQIHVEPSTSKQAHEGAYSNLARSVMLNQTQAQNPLPSTDRRRELINMARQLVSTPLNRRAPPVTDVSATTTALSPIAHQSPNAVRTAAGKSPWRVSDESPLPNTFMFGFNTSQMPSYSSDHVQRRHVYVPDAPVEQADNIPHEESICPPLHEQSHDSNANDSNEENRPPPTISKSMSINDQESEENVENFVHLPNPRRTLQKRTPFKDINILEVVTLPSWKKNVTTNVSKEVTPTRVAPRPMATSSPAQRSQTRTNLFGFDDDLACEDIPRKSTTPSKGIAPTSVSFNREVTPALANRSQTEVNTSECNEILPCKNIPKEKETNTEARTSPSRNLFGFDEFITEEDSPANSTGLSQNVNLHDKLHRLAELRPKDGELPQVSYTSIRSDCLGESHSKQTDIRYMLCSTMIAPPRPAKRKAAAPTARESMGLFRVDQDEPEQSFADKKPRRTYVKERPQRKRKKRVQILYIESESEDEDEQDSHDKSLDSPEKKRHHVKRPRRDIEHEAKLEQFITSFNKQCEEVEKFPVIVE</sequence>
<evidence type="ECO:0000256" key="1">
    <source>
        <dbReference type="ARBA" id="ARBA00004123"/>
    </source>
</evidence>
<feature type="compositionally biased region" description="Basic residues" evidence="8">
    <location>
        <begin position="839"/>
        <end position="848"/>
    </location>
</feature>
<reference evidence="10 11" key="1">
    <citation type="journal article" date="2007" name="Nature">
        <title>Evolution of genes and genomes on the Drosophila phylogeny.</title>
        <authorList>
            <consortium name="Drosophila 12 Genomes Consortium"/>
            <person name="Clark A.G."/>
            <person name="Eisen M.B."/>
            <person name="Smith D.R."/>
            <person name="Bergman C.M."/>
            <person name="Oliver B."/>
            <person name="Markow T.A."/>
            <person name="Kaufman T.C."/>
            <person name="Kellis M."/>
            <person name="Gelbart W."/>
            <person name="Iyer V.N."/>
            <person name="Pollard D.A."/>
            <person name="Sackton T.B."/>
            <person name="Larracuente A.M."/>
            <person name="Singh N.D."/>
            <person name="Abad J.P."/>
            <person name="Abt D.N."/>
            <person name="Adryan B."/>
            <person name="Aguade M."/>
            <person name="Akashi H."/>
            <person name="Anderson W.W."/>
            <person name="Aquadro C.F."/>
            <person name="Ardell D.H."/>
            <person name="Arguello R."/>
            <person name="Artieri C.G."/>
            <person name="Barbash D.A."/>
            <person name="Barker D."/>
            <person name="Barsanti P."/>
            <person name="Batterham P."/>
            <person name="Batzoglou S."/>
            <person name="Begun D."/>
            <person name="Bhutkar A."/>
            <person name="Blanco E."/>
            <person name="Bosak S.A."/>
            <person name="Bradley R.K."/>
            <person name="Brand A.D."/>
            <person name="Brent M.R."/>
            <person name="Brooks A.N."/>
            <person name="Brown R.H."/>
            <person name="Butlin R.K."/>
            <person name="Caggese C."/>
            <person name="Calvi B.R."/>
            <person name="Bernardo de Carvalho A."/>
            <person name="Caspi A."/>
            <person name="Castrezana S."/>
            <person name="Celniker S.E."/>
            <person name="Chang J.L."/>
            <person name="Chapple C."/>
            <person name="Chatterji S."/>
            <person name="Chinwalla A."/>
            <person name="Civetta A."/>
            <person name="Clifton S.W."/>
            <person name="Comeron J.M."/>
            <person name="Costello J.C."/>
            <person name="Coyne J.A."/>
            <person name="Daub J."/>
            <person name="David R.G."/>
            <person name="Delcher A.L."/>
            <person name="Delehaunty K."/>
            <person name="Do C.B."/>
            <person name="Ebling H."/>
            <person name="Edwards K."/>
            <person name="Eickbush T."/>
            <person name="Evans J.D."/>
            <person name="Filipski A."/>
            <person name="Findeiss S."/>
            <person name="Freyhult E."/>
            <person name="Fulton L."/>
            <person name="Fulton R."/>
            <person name="Garcia A.C."/>
            <person name="Gardiner A."/>
            <person name="Garfield D.A."/>
            <person name="Garvin B.E."/>
            <person name="Gibson G."/>
            <person name="Gilbert D."/>
            <person name="Gnerre S."/>
            <person name="Godfrey J."/>
            <person name="Good R."/>
            <person name="Gotea V."/>
            <person name="Gravely B."/>
            <person name="Greenberg A.J."/>
            <person name="Griffiths-Jones S."/>
            <person name="Gross S."/>
            <person name="Guigo R."/>
            <person name="Gustafson E.A."/>
            <person name="Haerty W."/>
            <person name="Hahn M.W."/>
            <person name="Halligan D.L."/>
            <person name="Halpern A.L."/>
            <person name="Halter G.M."/>
            <person name="Han M.V."/>
            <person name="Heger A."/>
            <person name="Hillier L."/>
            <person name="Hinrichs A.S."/>
            <person name="Holmes I."/>
            <person name="Hoskins R.A."/>
            <person name="Hubisz M.J."/>
            <person name="Hultmark D."/>
            <person name="Huntley M.A."/>
            <person name="Jaffe D.B."/>
            <person name="Jagadeeshan S."/>
            <person name="Jeck W.R."/>
            <person name="Johnson J."/>
            <person name="Jones C.D."/>
            <person name="Jordan W.C."/>
            <person name="Karpen G.H."/>
            <person name="Kataoka E."/>
            <person name="Keightley P.D."/>
            <person name="Kheradpour P."/>
            <person name="Kirkness E.F."/>
            <person name="Koerich L.B."/>
            <person name="Kristiansen K."/>
            <person name="Kudrna D."/>
            <person name="Kulathinal R.J."/>
            <person name="Kumar S."/>
            <person name="Kwok R."/>
            <person name="Lander E."/>
            <person name="Langley C.H."/>
            <person name="Lapoint R."/>
            <person name="Lazzaro B.P."/>
            <person name="Lee S.J."/>
            <person name="Levesque L."/>
            <person name="Li R."/>
            <person name="Lin C.F."/>
            <person name="Lin M.F."/>
            <person name="Lindblad-Toh K."/>
            <person name="Llopart A."/>
            <person name="Long M."/>
            <person name="Low L."/>
            <person name="Lozovsky E."/>
            <person name="Lu J."/>
            <person name="Luo M."/>
            <person name="Machado C.A."/>
            <person name="Makalowski W."/>
            <person name="Marzo M."/>
            <person name="Matsuda M."/>
            <person name="Matzkin L."/>
            <person name="McAllister B."/>
            <person name="McBride C.S."/>
            <person name="McKernan B."/>
            <person name="McKernan K."/>
            <person name="Mendez-Lago M."/>
            <person name="Minx P."/>
            <person name="Mollenhauer M.U."/>
            <person name="Montooth K."/>
            <person name="Mount S.M."/>
            <person name="Mu X."/>
            <person name="Myers E."/>
            <person name="Negre B."/>
            <person name="Newfeld S."/>
            <person name="Nielsen R."/>
            <person name="Noor M.A."/>
            <person name="O'Grady P."/>
            <person name="Pachter L."/>
            <person name="Papaceit M."/>
            <person name="Parisi M.J."/>
            <person name="Parisi M."/>
            <person name="Parts L."/>
            <person name="Pedersen J.S."/>
            <person name="Pesole G."/>
            <person name="Phillippy A.M."/>
            <person name="Ponting C.P."/>
            <person name="Pop M."/>
            <person name="Porcelli D."/>
            <person name="Powell J.R."/>
            <person name="Prohaska S."/>
            <person name="Pruitt K."/>
            <person name="Puig M."/>
            <person name="Quesneville H."/>
            <person name="Ram K.R."/>
            <person name="Rand D."/>
            <person name="Rasmussen M.D."/>
            <person name="Reed L.K."/>
            <person name="Reenan R."/>
            <person name="Reily A."/>
            <person name="Remington K.A."/>
            <person name="Rieger T.T."/>
            <person name="Ritchie M.G."/>
            <person name="Robin C."/>
            <person name="Rogers Y.H."/>
            <person name="Rohde C."/>
            <person name="Rozas J."/>
            <person name="Rubenfield M.J."/>
            <person name="Ruiz A."/>
            <person name="Russo S."/>
            <person name="Salzberg S.L."/>
            <person name="Sanchez-Gracia A."/>
            <person name="Saranga D.J."/>
            <person name="Sato H."/>
            <person name="Schaeffer S.W."/>
            <person name="Schatz M.C."/>
            <person name="Schlenke T."/>
            <person name="Schwartz R."/>
            <person name="Segarra C."/>
            <person name="Singh R.S."/>
            <person name="Sirot L."/>
            <person name="Sirota M."/>
            <person name="Sisneros N.B."/>
            <person name="Smith C.D."/>
            <person name="Smith T.F."/>
            <person name="Spieth J."/>
            <person name="Stage D.E."/>
            <person name="Stark A."/>
            <person name="Stephan W."/>
            <person name="Strausberg R.L."/>
            <person name="Strempel S."/>
            <person name="Sturgill D."/>
            <person name="Sutton G."/>
            <person name="Sutton G.G."/>
            <person name="Tao W."/>
            <person name="Teichmann S."/>
            <person name="Tobari Y.N."/>
            <person name="Tomimura Y."/>
            <person name="Tsolas J.M."/>
            <person name="Valente V.L."/>
            <person name="Venter E."/>
            <person name="Venter J.C."/>
            <person name="Vicario S."/>
            <person name="Vieira F.G."/>
            <person name="Vilella A.J."/>
            <person name="Villasante A."/>
            <person name="Walenz B."/>
            <person name="Wang J."/>
            <person name="Wasserman M."/>
            <person name="Watts T."/>
            <person name="Wilson D."/>
            <person name="Wilson R.K."/>
            <person name="Wing R.A."/>
            <person name="Wolfner M.F."/>
            <person name="Wong A."/>
            <person name="Wong G.K."/>
            <person name="Wu C.I."/>
            <person name="Wu G."/>
            <person name="Yamamoto D."/>
            <person name="Yang H.P."/>
            <person name="Yang S.P."/>
            <person name="Yorke J.A."/>
            <person name="Yoshida K."/>
            <person name="Zdobnov E."/>
            <person name="Zhang P."/>
            <person name="Zhang Y."/>
            <person name="Zimin A.V."/>
            <person name="Baldwin J."/>
            <person name="Abdouelleil A."/>
            <person name="Abdulkadir J."/>
            <person name="Abebe A."/>
            <person name="Abera B."/>
            <person name="Abreu J."/>
            <person name="Acer S.C."/>
            <person name="Aftuck L."/>
            <person name="Alexander A."/>
            <person name="An P."/>
            <person name="Anderson E."/>
            <person name="Anderson S."/>
            <person name="Arachi H."/>
            <person name="Azer M."/>
            <person name="Bachantsang P."/>
            <person name="Barry A."/>
            <person name="Bayul T."/>
            <person name="Berlin A."/>
            <person name="Bessette D."/>
            <person name="Bloom T."/>
            <person name="Blye J."/>
            <person name="Boguslavskiy L."/>
            <person name="Bonnet C."/>
            <person name="Boukhgalter B."/>
            <person name="Bourzgui I."/>
            <person name="Brown A."/>
            <person name="Cahill P."/>
            <person name="Channer S."/>
            <person name="Cheshatsang Y."/>
            <person name="Chuda L."/>
            <person name="Citroen M."/>
            <person name="Collymore A."/>
            <person name="Cooke P."/>
            <person name="Costello M."/>
            <person name="D'Aco K."/>
            <person name="Daza R."/>
            <person name="De Haan G."/>
            <person name="DeGray S."/>
            <person name="DeMaso C."/>
            <person name="Dhargay N."/>
            <person name="Dooley K."/>
            <person name="Dooley E."/>
            <person name="Doricent M."/>
            <person name="Dorje P."/>
            <person name="Dorjee K."/>
            <person name="Dupes A."/>
            <person name="Elong R."/>
            <person name="Falk J."/>
            <person name="Farina A."/>
            <person name="Faro S."/>
            <person name="Ferguson D."/>
            <person name="Fisher S."/>
            <person name="Foley C.D."/>
            <person name="Franke A."/>
            <person name="Friedrich D."/>
            <person name="Gadbois L."/>
            <person name="Gearin G."/>
            <person name="Gearin C.R."/>
            <person name="Giannoukos G."/>
            <person name="Goode T."/>
            <person name="Graham J."/>
            <person name="Grandbois E."/>
            <person name="Grewal S."/>
            <person name="Gyaltsen K."/>
            <person name="Hafez N."/>
            <person name="Hagos B."/>
            <person name="Hall J."/>
            <person name="Henson C."/>
            <person name="Hollinger A."/>
            <person name="Honan T."/>
            <person name="Huard M.D."/>
            <person name="Hughes L."/>
            <person name="Hurhula B."/>
            <person name="Husby M.E."/>
            <person name="Kamat A."/>
            <person name="Kanga B."/>
            <person name="Kashin S."/>
            <person name="Khazanovich D."/>
            <person name="Kisner P."/>
            <person name="Lance K."/>
            <person name="Lara M."/>
            <person name="Lee W."/>
            <person name="Lennon N."/>
            <person name="Letendre F."/>
            <person name="LeVine R."/>
            <person name="Lipovsky A."/>
            <person name="Liu X."/>
            <person name="Liu J."/>
            <person name="Liu S."/>
            <person name="Lokyitsang T."/>
            <person name="Lokyitsang Y."/>
            <person name="Lubonja R."/>
            <person name="Lui A."/>
            <person name="MacDonald P."/>
            <person name="Magnisalis V."/>
            <person name="Maru K."/>
            <person name="Matthews C."/>
            <person name="McCusker W."/>
            <person name="McDonough S."/>
            <person name="Mehta T."/>
            <person name="Meldrim J."/>
            <person name="Meneus L."/>
            <person name="Mihai O."/>
            <person name="Mihalev A."/>
            <person name="Mihova T."/>
            <person name="Mittelman R."/>
            <person name="Mlenga V."/>
            <person name="Montmayeur A."/>
            <person name="Mulrain L."/>
            <person name="Navidi A."/>
            <person name="Naylor J."/>
            <person name="Negash T."/>
            <person name="Nguyen T."/>
            <person name="Nguyen N."/>
            <person name="Nicol R."/>
            <person name="Norbu C."/>
            <person name="Norbu N."/>
            <person name="Novod N."/>
            <person name="O'Neill B."/>
            <person name="Osman S."/>
            <person name="Markiewicz E."/>
            <person name="Oyono O.L."/>
            <person name="Patti C."/>
            <person name="Phunkhang P."/>
            <person name="Pierre F."/>
            <person name="Priest M."/>
            <person name="Raghuraman S."/>
            <person name="Rege F."/>
            <person name="Reyes R."/>
            <person name="Rise C."/>
            <person name="Rogov P."/>
            <person name="Ross K."/>
            <person name="Ryan E."/>
            <person name="Settipalli S."/>
            <person name="Shea T."/>
            <person name="Sherpa N."/>
            <person name="Shi L."/>
            <person name="Shih D."/>
            <person name="Sparrow T."/>
            <person name="Spaulding J."/>
            <person name="Stalker J."/>
            <person name="Stange-Thomann N."/>
            <person name="Stavropoulos S."/>
            <person name="Stone C."/>
            <person name="Strader C."/>
            <person name="Tesfaye S."/>
            <person name="Thomson T."/>
            <person name="Thoulutsang Y."/>
            <person name="Thoulutsang D."/>
            <person name="Topham K."/>
            <person name="Topping I."/>
            <person name="Tsamla T."/>
            <person name="Vassiliev H."/>
            <person name="Vo A."/>
            <person name="Wangchuk T."/>
            <person name="Wangdi T."/>
            <person name="Weiand M."/>
            <person name="Wilkinson J."/>
            <person name="Wilson A."/>
            <person name="Yadav S."/>
            <person name="Young G."/>
            <person name="Yu Q."/>
            <person name="Zembek L."/>
            <person name="Zhong D."/>
            <person name="Zimmer A."/>
            <person name="Zwirko Z."/>
            <person name="Jaffe D.B."/>
            <person name="Alvarez P."/>
            <person name="Brockman W."/>
            <person name="Butler J."/>
            <person name="Chin C."/>
            <person name="Gnerre S."/>
            <person name="Grabherr M."/>
            <person name="Kleber M."/>
            <person name="Mauceli E."/>
            <person name="MacCallum I."/>
        </authorList>
    </citation>
    <scope>NUCLEOTIDE SEQUENCE [LARGE SCALE GENOMIC DNA]</scope>
    <source>
        <strain evidence="11">white501</strain>
    </source>
</reference>
<dbReference type="GO" id="GO:0043066">
    <property type="term" value="P:negative regulation of apoptotic process"/>
    <property type="evidence" value="ECO:0007669"/>
    <property type="project" value="EnsemblMetazoa"/>
</dbReference>
<protein>
    <submittedName>
        <fullName evidence="10">GD18640</fullName>
    </submittedName>
</protein>
<evidence type="ECO:0000256" key="3">
    <source>
        <dbReference type="ARBA" id="ARBA00022454"/>
    </source>
</evidence>
<dbReference type="PhylomeDB" id="B4QWH6"/>
<gene>
    <name evidence="10" type="primary">Dsim\GD18640</name>
    <name evidence="10" type="ORF">Dsim_GD18640</name>
</gene>
<dbReference type="GO" id="GO:0007431">
    <property type="term" value="P:salivary gland development"/>
    <property type="evidence" value="ECO:0007669"/>
    <property type="project" value="EnsemblMetazoa"/>
</dbReference>
<accession>B4QWH6</accession>
<feature type="region of interest" description="Disordered" evidence="8">
    <location>
        <begin position="170"/>
        <end position="217"/>
    </location>
</feature>
<dbReference type="GO" id="GO:0071478">
    <property type="term" value="P:cellular response to radiation"/>
    <property type="evidence" value="ECO:0007669"/>
    <property type="project" value="EnsemblMetazoa"/>
</dbReference>
<feature type="compositionally biased region" description="Basic residues" evidence="8">
    <location>
        <begin position="794"/>
        <end position="812"/>
    </location>
</feature>
<evidence type="ECO:0000256" key="4">
    <source>
        <dbReference type="ARBA" id="ARBA00022618"/>
    </source>
</evidence>
<dbReference type="Proteomes" id="UP000000304">
    <property type="component" value="Chromosome 3R"/>
</dbReference>
<dbReference type="InterPro" id="IPR057261">
    <property type="entry name" value="Sororin-like_M"/>
</dbReference>
<feature type="compositionally biased region" description="Polar residues" evidence="8">
    <location>
        <begin position="188"/>
        <end position="205"/>
    </location>
</feature>